<evidence type="ECO:0000256" key="1">
    <source>
        <dbReference type="ARBA" id="ARBA00001917"/>
    </source>
</evidence>
<dbReference type="OrthoDB" id="5293996at2"/>
<dbReference type="Gene3D" id="2.30.110.10">
    <property type="entry name" value="Electron Transport, Fmn-binding Protein, Chain A"/>
    <property type="match status" value="1"/>
</dbReference>
<dbReference type="InterPro" id="IPR012349">
    <property type="entry name" value="Split_barrel_FMN-bd"/>
</dbReference>
<dbReference type="GO" id="GO:0016646">
    <property type="term" value="F:oxidoreductase activity, acting on the CH-NH group of donors, NAD or NADP as acceptor"/>
    <property type="evidence" value="ECO:0007669"/>
    <property type="project" value="UniProtKB-ARBA"/>
</dbReference>
<gene>
    <name evidence="6" type="ORF">PTD2_03011</name>
</gene>
<comment type="cofactor">
    <cofactor evidence="1">
        <name>FMN</name>
        <dbReference type="ChEBI" id="CHEBI:58210"/>
    </cofactor>
</comment>
<dbReference type="RefSeq" id="WP_009836803.1">
    <property type="nucleotide sequence ID" value="NZ_AAOH01000001.1"/>
</dbReference>
<dbReference type="SUPFAM" id="SSF50475">
    <property type="entry name" value="FMN-binding split barrel"/>
    <property type="match status" value="1"/>
</dbReference>
<evidence type="ECO:0000313" key="7">
    <source>
        <dbReference type="Proteomes" id="UP000006201"/>
    </source>
</evidence>
<dbReference type="Proteomes" id="UP000006201">
    <property type="component" value="Unassembled WGS sequence"/>
</dbReference>
<evidence type="ECO:0000256" key="2">
    <source>
        <dbReference type="ARBA" id="ARBA00022630"/>
    </source>
</evidence>
<dbReference type="PANTHER" id="PTHR33798:SF5">
    <property type="entry name" value="FLAVIN REDUCTASE LIKE DOMAIN-CONTAINING PROTEIN"/>
    <property type="match status" value="1"/>
</dbReference>
<dbReference type="PANTHER" id="PTHR33798">
    <property type="entry name" value="FLAVOPROTEIN OXYGENASE"/>
    <property type="match status" value="1"/>
</dbReference>
<feature type="domain" description="Flavin reductase like" evidence="5">
    <location>
        <begin position="36"/>
        <end position="165"/>
    </location>
</feature>
<name>A4C4M3_9GAMM</name>
<dbReference type="InterPro" id="IPR002563">
    <property type="entry name" value="Flavin_Rdtase-like_dom"/>
</dbReference>
<comment type="caution">
    <text evidence="6">The sequence shown here is derived from an EMBL/GenBank/DDBJ whole genome shotgun (WGS) entry which is preliminary data.</text>
</comment>
<proteinExistence type="inferred from homology"/>
<evidence type="ECO:0000256" key="3">
    <source>
        <dbReference type="ARBA" id="ARBA00022643"/>
    </source>
</evidence>
<dbReference type="Pfam" id="PF01613">
    <property type="entry name" value="Flavin_Reduct"/>
    <property type="match status" value="1"/>
</dbReference>
<dbReference type="eggNOG" id="COG1853">
    <property type="taxonomic scope" value="Bacteria"/>
</dbReference>
<sequence>MEFSQHDLQQLDKSFRAQLVNSLSGFKSANLLGSQNKLGQTNLAIISSVFHLGADPALVGFIMRPHSVPRHSLENILATGFYTLNQVNNAIWQAAHQTSARYESDESEFDMVGLTPQYLNGFEAPFVEQCHIKYGVELQSTQTLVNQTELVIGEIKHIYLPNNALMADGFIDLASVGTVTVSGLDCYSTTTPLSRLSYAKPHQAVKPLDVSGDIIK</sequence>
<keyword evidence="2" id="KW-0285">Flavoprotein</keyword>
<dbReference type="STRING" id="87626.PTD2_03011"/>
<evidence type="ECO:0000256" key="4">
    <source>
        <dbReference type="ARBA" id="ARBA00038054"/>
    </source>
</evidence>
<dbReference type="GO" id="GO:0010181">
    <property type="term" value="F:FMN binding"/>
    <property type="evidence" value="ECO:0007669"/>
    <property type="project" value="InterPro"/>
</dbReference>
<evidence type="ECO:0000313" key="6">
    <source>
        <dbReference type="EMBL" id="EAR30505.1"/>
    </source>
</evidence>
<reference evidence="6 7" key="1">
    <citation type="submission" date="2006-02" db="EMBL/GenBank/DDBJ databases">
        <authorList>
            <person name="Moran M.A."/>
            <person name="Kjelleberg S."/>
            <person name="Egan S."/>
            <person name="Saunders N."/>
            <person name="Thomas T."/>
            <person name="Ferriera S."/>
            <person name="Johnson J."/>
            <person name="Kravitz S."/>
            <person name="Halpern A."/>
            <person name="Remington K."/>
            <person name="Beeson K."/>
            <person name="Tran B."/>
            <person name="Rogers Y.-H."/>
            <person name="Friedman R."/>
            <person name="Venter J.C."/>
        </authorList>
    </citation>
    <scope>NUCLEOTIDE SEQUENCE [LARGE SCALE GENOMIC DNA]</scope>
    <source>
        <strain evidence="6 7">D2</strain>
    </source>
</reference>
<keyword evidence="7" id="KW-1185">Reference proteome</keyword>
<dbReference type="HOGENOM" id="CLU_113721_0_0_6"/>
<organism evidence="6 7">
    <name type="scientific">Pseudoalteromonas tunicata D2</name>
    <dbReference type="NCBI Taxonomy" id="87626"/>
    <lineage>
        <taxon>Bacteria</taxon>
        <taxon>Pseudomonadati</taxon>
        <taxon>Pseudomonadota</taxon>
        <taxon>Gammaproteobacteria</taxon>
        <taxon>Alteromonadales</taxon>
        <taxon>Pseudoalteromonadaceae</taxon>
        <taxon>Pseudoalteromonas</taxon>
    </lineage>
</organism>
<accession>A4C4M3</accession>
<comment type="similarity">
    <text evidence="4">Belongs to the flavoredoxin family.</text>
</comment>
<dbReference type="AlphaFoldDB" id="A4C4M3"/>
<evidence type="ECO:0000259" key="5">
    <source>
        <dbReference type="Pfam" id="PF01613"/>
    </source>
</evidence>
<protein>
    <recommendedName>
        <fullName evidence="5">Flavin reductase like domain-containing protein</fullName>
    </recommendedName>
</protein>
<keyword evidence="3" id="KW-0288">FMN</keyword>
<dbReference type="EMBL" id="AAOH01000001">
    <property type="protein sequence ID" value="EAR30505.1"/>
    <property type="molecule type" value="Genomic_DNA"/>
</dbReference>